<feature type="transmembrane region" description="Helical" evidence="6">
    <location>
        <begin position="180"/>
        <end position="203"/>
    </location>
</feature>
<feature type="transmembrane region" description="Helical" evidence="6">
    <location>
        <begin position="93"/>
        <end position="113"/>
    </location>
</feature>
<evidence type="ECO:0000256" key="4">
    <source>
        <dbReference type="ARBA" id="ARBA00022989"/>
    </source>
</evidence>
<evidence type="ECO:0000256" key="5">
    <source>
        <dbReference type="ARBA" id="ARBA00023136"/>
    </source>
</evidence>
<dbReference type="EMBL" id="BQXO01000004">
    <property type="protein sequence ID" value="GKT06206.1"/>
    <property type="molecule type" value="Genomic_DNA"/>
</dbReference>
<dbReference type="CDD" id="cd13962">
    <property type="entry name" value="PT_UbiA_UBIAD1"/>
    <property type="match status" value="1"/>
</dbReference>
<keyword evidence="3 6" id="KW-0812">Transmembrane</keyword>
<evidence type="ECO:0000256" key="1">
    <source>
        <dbReference type="ARBA" id="ARBA00004141"/>
    </source>
</evidence>
<keyword evidence="8" id="KW-1185">Reference proteome</keyword>
<gene>
    <name evidence="7" type="ORF">JCM31185_14930</name>
</gene>
<feature type="transmembrane region" description="Helical" evidence="6">
    <location>
        <begin position="12"/>
        <end position="30"/>
    </location>
</feature>
<name>A0ABQ5JSQ3_9LACO</name>
<feature type="transmembrane region" description="Helical" evidence="6">
    <location>
        <begin position="280"/>
        <end position="304"/>
    </location>
</feature>
<feature type="transmembrane region" description="Helical" evidence="6">
    <location>
        <begin position="237"/>
        <end position="260"/>
    </location>
</feature>
<dbReference type="Proteomes" id="UP001628078">
    <property type="component" value="Unassembled WGS sequence"/>
</dbReference>
<protein>
    <submittedName>
        <fullName evidence="7">1,4-dihydroxy-2-naphthoate octaprenyltransferase</fullName>
    </submittedName>
</protein>
<organism evidence="7 8">
    <name type="scientific">Furfurilactobacillus curtus</name>
    <dbReference type="NCBI Taxonomy" id="1746200"/>
    <lineage>
        <taxon>Bacteria</taxon>
        <taxon>Bacillati</taxon>
        <taxon>Bacillota</taxon>
        <taxon>Bacilli</taxon>
        <taxon>Lactobacillales</taxon>
        <taxon>Lactobacillaceae</taxon>
        <taxon>Furfurilactobacillus</taxon>
    </lineage>
</organism>
<accession>A0ABQ5JSQ3</accession>
<comment type="caution">
    <text evidence="7">The sequence shown here is derived from an EMBL/GenBank/DDBJ whole genome shotgun (WGS) entry which is preliminary data.</text>
</comment>
<sequence>MKPKVFLEFVEIQSMVASILPFIIGLLYVWYNARAFHLGVSLLLFVVIELMHMAVNANDNIQDFIYAKDEQTFKKITNVVGHYQISVRLAVEIILGLSSIAAILGLVVTKLTWGATSGWFLTLGIIGYVVGYFYAGGPLPISHTPFGEVFSGVTMGYLIMLATVYVNLAPQHALTWTMAGHVFLASGLAVFAISNIMLANNLCDVEEDRLNGRKTIVVLLGQRFMLLIWWLSYGLGYLMLVASVVVGLLPKLTLLALLSFPLVWRNNLRFSAVMIKSKSFVYAIKNSVILTVSFALAMGIGILFNV</sequence>
<feature type="transmembrane region" description="Helical" evidence="6">
    <location>
        <begin position="36"/>
        <end position="55"/>
    </location>
</feature>
<evidence type="ECO:0000313" key="8">
    <source>
        <dbReference type="Proteomes" id="UP001628078"/>
    </source>
</evidence>
<evidence type="ECO:0000256" key="6">
    <source>
        <dbReference type="SAM" id="Phobius"/>
    </source>
</evidence>
<reference evidence="7 8" key="1">
    <citation type="submission" date="2022-03" db="EMBL/GenBank/DDBJ databases">
        <title>Draft genome sequence of Furfurilactobacillus curtus JCM 31185.</title>
        <authorList>
            <person name="Suzuki S."/>
            <person name="Endo A."/>
            <person name="Kajikawa A."/>
        </authorList>
    </citation>
    <scope>NUCLEOTIDE SEQUENCE [LARGE SCALE GENOMIC DNA]</scope>
    <source>
        <strain evidence="7 8">JCM 31185</strain>
    </source>
</reference>
<dbReference type="PANTHER" id="PTHR13929">
    <property type="entry name" value="1,4-DIHYDROXY-2-NAPHTHOATE OCTAPRENYLTRANSFERASE"/>
    <property type="match status" value="1"/>
</dbReference>
<dbReference type="RefSeq" id="WP_407884153.1">
    <property type="nucleotide sequence ID" value="NZ_BQXO01000004.1"/>
</dbReference>
<keyword evidence="4 6" id="KW-1133">Transmembrane helix</keyword>
<keyword evidence="2" id="KW-0808">Transferase</keyword>
<dbReference type="PANTHER" id="PTHR13929:SF0">
    <property type="entry name" value="UBIA PRENYLTRANSFERASE DOMAIN-CONTAINING PROTEIN 1"/>
    <property type="match status" value="1"/>
</dbReference>
<dbReference type="InterPro" id="IPR026046">
    <property type="entry name" value="UBIAD1"/>
</dbReference>
<dbReference type="InterPro" id="IPR000537">
    <property type="entry name" value="UbiA_prenyltransferase"/>
</dbReference>
<evidence type="ECO:0000313" key="7">
    <source>
        <dbReference type="EMBL" id="GKT06206.1"/>
    </source>
</evidence>
<dbReference type="Pfam" id="PF01040">
    <property type="entry name" value="UbiA"/>
    <property type="match status" value="1"/>
</dbReference>
<dbReference type="PIRSF" id="PIRSF005355">
    <property type="entry name" value="UBIAD1"/>
    <property type="match status" value="1"/>
</dbReference>
<feature type="transmembrane region" description="Helical" evidence="6">
    <location>
        <begin position="119"/>
        <end position="137"/>
    </location>
</feature>
<comment type="subcellular location">
    <subcellularLocation>
        <location evidence="1">Membrane</location>
        <topology evidence="1">Multi-pass membrane protein</topology>
    </subcellularLocation>
</comment>
<evidence type="ECO:0000256" key="3">
    <source>
        <dbReference type="ARBA" id="ARBA00022692"/>
    </source>
</evidence>
<feature type="transmembrane region" description="Helical" evidence="6">
    <location>
        <begin position="149"/>
        <end position="168"/>
    </location>
</feature>
<keyword evidence="5 6" id="KW-0472">Membrane</keyword>
<proteinExistence type="predicted"/>
<evidence type="ECO:0000256" key="2">
    <source>
        <dbReference type="ARBA" id="ARBA00022679"/>
    </source>
</evidence>